<dbReference type="Proteomes" id="UP001250662">
    <property type="component" value="Unassembled WGS sequence"/>
</dbReference>
<name>A0ABU3BIR7_9FLAO</name>
<dbReference type="InterPro" id="IPR046111">
    <property type="entry name" value="DUF6048"/>
</dbReference>
<dbReference type="Pfam" id="PF19515">
    <property type="entry name" value="DUF6048"/>
    <property type="match status" value="1"/>
</dbReference>
<dbReference type="EMBL" id="JAVRHU010000003">
    <property type="protein sequence ID" value="MDT0622062.1"/>
    <property type="molecule type" value="Genomic_DNA"/>
</dbReference>
<evidence type="ECO:0000313" key="2">
    <source>
        <dbReference type="Proteomes" id="UP001250662"/>
    </source>
</evidence>
<proteinExistence type="predicted"/>
<sequence length="257" mass="29435">MLRYFISIIFIFIGWSLGLAQESNNSEDEVKDSLGYDQKYGLRVGIDLSRPTLSFLIDGYTGFEIVGDYRLTEDLYLAVELGNEEKTQNEDVAQSILYDYTTSGSYIKLGVDKNTYQNWFGMNNQITIGGRYAYSSFSQTLNNFSYFDSNRFFSPDGFVLGSNDPIEFNNLNASWLEFVLGLKAELFSNIYVGMSVRLARLVSNNDPDNFRNLWIPGFNKVTDESNWGIGFNYSLSYFLPLYKKAKKKKKKDSESLD</sequence>
<gene>
    <name evidence="1" type="ORF">RM520_10500</name>
</gene>
<comment type="caution">
    <text evidence="1">The sequence shown here is derived from an EMBL/GenBank/DDBJ whole genome shotgun (WGS) entry which is preliminary data.</text>
</comment>
<accession>A0ABU3BIR7</accession>
<dbReference type="RefSeq" id="WP_311388012.1">
    <property type="nucleotide sequence ID" value="NZ_JAVRHU010000003.1"/>
</dbReference>
<reference evidence="1 2" key="1">
    <citation type="submission" date="2023-09" db="EMBL/GenBank/DDBJ databases">
        <authorList>
            <person name="Rey-Velasco X."/>
        </authorList>
    </citation>
    <scope>NUCLEOTIDE SEQUENCE [LARGE SCALE GENOMIC DNA]</scope>
    <source>
        <strain evidence="1 2">P007</strain>
    </source>
</reference>
<evidence type="ECO:0000313" key="1">
    <source>
        <dbReference type="EMBL" id="MDT0622062.1"/>
    </source>
</evidence>
<organism evidence="1 2">
    <name type="scientific">Croceitalea vernalis</name>
    <dbReference type="NCBI Taxonomy" id="3075599"/>
    <lineage>
        <taxon>Bacteria</taxon>
        <taxon>Pseudomonadati</taxon>
        <taxon>Bacteroidota</taxon>
        <taxon>Flavobacteriia</taxon>
        <taxon>Flavobacteriales</taxon>
        <taxon>Flavobacteriaceae</taxon>
        <taxon>Croceitalea</taxon>
    </lineage>
</organism>
<keyword evidence="2" id="KW-1185">Reference proteome</keyword>
<protein>
    <submittedName>
        <fullName evidence="1">DUF6048 family protein</fullName>
    </submittedName>
</protein>